<evidence type="ECO:0000313" key="3">
    <source>
        <dbReference type="Proteomes" id="UP001057134"/>
    </source>
</evidence>
<keyword evidence="3" id="KW-1185">Reference proteome</keyword>
<keyword evidence="1" id="KW-0472">Membrane</keyword>
<keyword evidence="1" id="KW-1133">Transmembrane helix</keyword>
<dbReference type="InterPro" id="IPR008928">
    <property type="entry name" value="6-hairpin_glycosidase_sf"/>
</dbReference>
<name>A0ABY4RVL4_9BACL</name>
<keyword evidence="1" id="KW-0812">Transmembrane</keyword>
<reference evidence="2" key="2">
    <citation type="journal article" date="2021" name="J Anim Sci Technol">
        <title>Complete genome sequence of Paenibacillus konkukensis sp. nov. SK3146 as a potential probiotic strain.</title>
        <authorList>
            <person name="Jung H.I."/>
            <person name="Park S."/>
            <person name="Niu K.M."/>
            <person name="Lee S.W."/>
            <person name="Kothari D."/>
            <person name="Yi K.J."/>
            <person name="Kim S.K."/>
        </authorList>
    </citation>
    <scope>NUCLEOTIDE SEQUENCE</scope>
    <source>
        <strain evidence="2">SK3146</strain>
    </source>
</reference>
<evidence type="ECO:0000313" key="2">
    <source>
        <dbReference type="EMBL" id="UQZ85855.1"/>
    </source>
</evidence>
<gene>
    <name evidence="2" type="ORF">SK3146_05145</name>
</gene>
<reference evidence="2" key="1">
    <citation type="submission" date="2018-02" db="EMBL/GenBank/DDBJ databases">
        <authorList>
            <person name="Kim S.-K."/>
            <person name="Jung H.-I."/>
            <person name="Lee S.-W."/>
        </authorList>
    </citation>
    <scope>NUCLEOTIDE SEQUENCE</scope>
    <source>
        <strain evidence="2">SK3146</strain>
    </source>
</reference>
<evidence type="ECO:0000256" key="1">
    <source>
        <dbReference type="SAM" id="Phobius"/>
    </source>
</evidence>
<dbReference type="Proteomes" id="UP001057134">
    <property type="component" value="Chromosome"/>
</dbReference>
<dbReference type="InterPro" id="IPR008929">
    <property type="entry name" value="Chondroitin_lyas"/>
</dbReference>
<proteinExistence type="predicted"/>
<feature type="transmembrane region" description="Helical" evidence="1">
    <location>
        <begin position="7"/>
        <end position="28"/>
    </location>
</feature>
<organism evidence="2 3">
    <name type="scientific">Paenibacillus konkukensis</name>
    <dbReference type="NCBI Taxonomy" id="2020716"/>
    <lineage>
        <taxon>Bacteria</taxon>
        <taxon>Bacillati</taxon>
        <taxon>Bacillota</taxon>
        <taxon>Bacilli</taxon>
        <taxon>Bacillales</taxon>
        <taxon>Paenibacillaceae</taxon>
        <taxon>Paenibacillus</taxon>
    </lineage>
</organism>
<sequence length="791" mass="88062">MPFISKGATLAASVGLTAVLAVAIWFYYGKGNPASMNAPDYKSYVISTYEELTRNLNYDAMRKRLNDPRRLAFFAAMAADMHKLTGNAKYAEQAEKTFRVLMDEWRRNPELYRKHDNPFFVAEPLLHAYAYLQSAGKLEDGDEELLRAYLPYANARQMTDNNQGLSRAVGAAEALRLFPDHPDAAKWKANIDELWNYWYANKDLNENAGHYNAIGLSAVIRLAELTGRTQQLQNGEARSMFERYRDQLSPSGAVPEYGDDYFGSEWQAWIYVFEAAARMYDDSSFLEAAWKTFAFHSKNYPLRYAPGSFDDNLWSVVILYPLAEVLSLPETSLGASGAEAGSLVTRRNEPGRPGTPDKLILGADRAPGTPYVMSELYGRGYHSHTNRIGALLYYEAGGIPLFHGLTRHNRSATDANIVALLPPDEPYPAAVSAPEPGVWQHESIPVRGLIAGSMLDQESFTLDAITLRLAANKPYTFAIDHLRLEGPAGVKVIDDFETLAQWERADRPYSLGTNAVEGNHALHVRVKPGASLFYRNKGYRTTFSLQDYTTIKYDWTYIAAERTDIDFIFRVTVNPTDSVPVDVDFYPSDTNLVPLLKQAEAESRRKDSYGLIRLDEYYTFDSKLTRQMVLTEEGALILVDELLPGPLASGYTAGPLWNLYSLEAQGPNWFDSPGEARSWYKPDGTEASAAPSLLVYYAPGEGRTFGAVNVPMNGGMKPYTTFARQTVASGSKVRFVTLLIPHGSGETAAEIAASIRVDDRPEETLAEFTRSGRTVRVSIGGSGMWSVERVQ</sequence>
<dbReference type="SUPFAM" id="SSF48208">
    <property type="entry name" value="Six-hairpin glycosidases"/>
    <property type="match status" value="1"/>
</dbReference>
<dbReference type="EMBL" id="CP027059">
    <property type="protein sequence ID" value="UQZ85855.1"/>
    <property type="molecule type" value="Genomic_DNA"/>
</dbReference>
<accession>A0ABY4RVL4</accession>
<protein>
    <submittedName>
        <fullName evidence="2">Uncharacterized protein</fullName>
    </submittedName>
</protein>
<dbReference type="Gene3D" id="1.50.10.100">
    <property type="entry name" value="Chondroitin AC/alginate lyase"/>
    <property type="match status" value="1"/>
</dbReference>